<dbReference type="RefSeq" id="WP_023398815.1">
    <property type="nucleotide sequence ID" value="NZ_AUSV01000032.1"/>
</dbReference>
<gene>
    <name evidence="1" type="ORF">PL2TA16_02934</name>
</gene>
<comment type="caution">
    <text evidence="1">The sequence shown here is derived from an EMBL/GenBank/DDBJ whole genome shotgun (WGS) entry which is preliminary data.</text>
</comment>
<dbReference type="PANTHER" id="PTHR36166">
    <property type="entry name" value="CHROMOSOME 9, WHOLE GENOME SHOTGUN SEQUENCE"/>
    <property type="match status" value="1"/>
</dbReference>
<protein>
    <recommendedName>
        <fullName evidence="3">Polyketide cyclase / dehydrase and lipid transport</fullName>
    </recommendedName>
</protein>
<dbReference type="InterPro" id="IPR019587">
    <property type="entry name" value="Polyketide_cyclase/dehydratase"/>
</dbReference>
<dbReference type="EMBL" id="AUSV01000032">
    <property type="protein sequence ID" value="ESP93730.1"/>
    <property type="molecule type" value="Genomic_DNA"/>
</dbReference>
<dbReference type="Gene3D" id="3.30.530.20">
    <property type="match status" value="1"/>
</dbReference>
<name>V4HSB6_PSEL2</name>
<reference evidence="1 2" key="1">
    <citation type="submission" date="2013-07" db="EMBL/GenBank/DDBJ databases">
        <title>Draft genome sequence of Pseudoalteromonas luteoviolacea 2ta16.</title>
        <authorList>
            <person name="Allen E.E."/>
            <person name="Azam F."/>
            <person name="Podell S."/>
        </authorList>
    </citation>
    <scope>NUCLEOTIDE SEQUENCE [LARGE SCALE GENOMIC DNA]</scope>
    <source>
        <strain evidence="1 2">2ta16</strain>
    </source>
</reference>
<organism evidence="1 2">
    <name type="scientific">Pseudoalteromonas luteoviolacea (strain 2ta16)</name>
    <dbReference type="NCBI Taxonomy" id="1353533"/>
    <lineage>
        <taxon>Bacteria</taxon>
        <taxon>Pseudomonadati</taxon>
        <taxon>Pseudomonadota</taxon>
        <taxon>Gammaproteobacteria</taxon>
        <taxon>Alteromonadales</taxon>
        <taxon>Pseudoalteromonadaceae</taxon>
        <taxon>Pseudoalteromonas</taxon>
    </lineage>
</organism>
<dbReference type="Proteomes" id="UP000017820">
    <property type="component" value="Unassembled WGS sequence"/>
</dbReference>
<evidence type="ECO:0000313" key="2">
    <source>
        <dbReference type="Proteomes" id="UP000017820"/>
    </source>
</evidence>
<dbReference type="AlphaFoldDB" id="V4HSB6"/>
<sequence length="145" mass="16754">MEQPDVKVETDISAKPSKVWSIISNFSKWNVWHANSVRVVTSEGLPQKLYTQMAGVSVWFNLRKVKTIDEQYLEWTGSFPFTEVLLNGTRKFTLTEVSENSCKLTQEETFGGLLSFLFKSKLSTKYQIRYQLHNEKIKALAELKI</sequence>
<dbReference type="PATRIC" id="fig|1353533.3.peg.1883"/>
<evidence type="ECO:0000313" key="1">
    <source>
        <dbReference type="EMBL" id="ESP93730.1"/>
    </source>
</evidence>
<dbReference type="CDD" id="cd07822">
    <property type="entry name" value="SRPBCC_4"/>
    <property type="match status" value="1"/>
</dbReference>
<dbReference type="InterPro" id="IPR023393">
    <property type="entry name" value="START-like_dom_sf"/>
</dbReference>
<dbReference type="SUPFAM" id="SSF55961">
    <property type="entry name" value="Bet v1-like"/>
    <property type="match status" value="1"/>
</dbReference>
<accession>V4HSB6</accession>
<dbReference type="GeneID" id="29920469"/>
<dbReference type="PANTHER" id="PTHR36166:SF1">
    <property type="entry name" value="SRPBCC DOMAIN-CONTAINING PROTEIN"/>
    <property type="match status" value="1"/>
</dbReference>
<dbReference type="Pfam" id="PF10604">
    <property type="entry name" value="Polyketide_cyc2"/>
    <property type="match status" value="1"/>
</dbReference>
<proteinExistence type="predicted"/>
<evidence type="ECO:0008006" key="3">
    <source>
        <dbReference type="Google" id="ProtNLM"/>
    </source>
</evidence>